<feature type="coiled-coil region" evidence="8">
    <location>
        <begin position="299"/>
        <end position="326"/>
    </location>
</feature>
<dbReference type="KEGG" id="tut:107370141"/>
<evidence type="ECO:0000256" key="1">
    <source>
        <dbReference type="ARBA" id="ARBA00004123"/>
    </source>
</evidence>
<feature type="region of interest" description="Disordered" evidence="9">
    <location>
        <begin position="173"/>
        <end position="221"/>
    </location>
</feature>
<evidence type="ECO:0000256" key="9">
    <source>
        <dbReference type="SAM" id="MobiDB-lite"/>
    </source>
</evidence>
<dbReference type="Proteomes" id="UP000015104">
    <property type="component" value="Unassembled WGS sequence"/>
</dbReference>
<dbReference type="GO" id="GO:0000118">
    <property type="term" value="C:histone deacetylase complex"/>
    <property type="evidence" value="ECO:0007669"/>
    <property type="project" value="TreeGrafter"/>
</dbReference>
<dbReference type="Pfam" id="PF01448">
    <property type="entry name" value="ELM2"/>
    <property type="match status" value="1"/>
</dbReference>
<dbReference type="OrthoDB" id="10064338at2759"/>
<dbReference type="GO" id="GO:0003714">
    <property type="term" value="F:transcription corepressor activity"/>
    <property type="evidence" value="ECO:0007669"/>
    <property type="project" value="TreeGrafter"/>
</dbReference>
<dbReference type="InterPro" id="IPR017884">
    <property type="entry name" value="SANT_dom"/>
</dbReference>
<keyword evidence="13" id="KW-1185">Reference proteome</keyword>
<keyword evidence="4 8" id="KW-0175">Coiled coil</keyword>
<dbReference type="Pfam" id="PF00249">
    <property type="entry name" value="Myb_DNA-binding"/>
    <property type="match status" value="2"/>
</dbReference>
<evidence type="ECO:0000259" key="10">
    <source>
        <dbReference type="PROSITE" id="PS51156"/>
    </source>
</evidence>
<evidence type="ECO:0000256" key="7">
    <source>
        <dbReference type="ARBA" id="ARBA00038011"/>
    </source>
</evidence>
<dbReference type="Gene3D" id="1.10.10.60">
    <property type="entry name" value="Homeodomain-like"/>
    <property type="match status" value="1"/>
</dbReference>
<dbReference type="InterPro" id="IPR049048">
    <property type="entry name" value="REST_helical"/>
</dbReference>
<proteinExistence type="inferred from homology"/>
<evidence type="ECO:0000256" key="2">
    <source>
        <dbReference type="ARBA" id="ARBA00022491"/>
    </source>
</evidence>
<dbReference type="OMA" id="NCGIACH"/>
<dbReference type="SUPFAM" id="SSF46689">
    <property type="entry name" value="Homeodomain-like"/>
    <property type="match status" value="2"/>
</dbReference>
<dbReference type="PANTHER" id="PTHR16089">
    <property type="entry name" value="REST COREPRESSOR COREST PROTEIN-RELATED"/>
    <property type="match status" value="1"/>
</dbReference>
<evidence type="ECO:0000256" key="3">
    <source>
        <dbReference type="ARBA" id="ARBA00023015"/>
    </source>
</evidence>
<dbReference type="Gene3D" id="1.20.58.1880">
    <property type="match status" value="1"/>
</dbReference>
<evidence type="ECO:0000313" key="12">
    <source>
        <dbReference type="EnsemblMetazoa" id="tetur37g00390.1"/>
    </source>
</evidence>
<dbReference type="GO" id="GO:0006357">
    <property type="term" value="P:regulation of transcription by RNA polymerase II"/>
    <property type="evidence" value="ECO:0007669"/>
    <property type="project" value="TreeGrafter"/>
</dbReference>
<dbReference type="EnsemblMetazoa" id="tetur37g00390.1">
    <property type="protein sequence ID" value="tetur37g00390.1"/>
    <property type="gene ID" value="tetur37g00390"/>
</dbReference>
<dbReference type="PROSITE" id="PS51156">
    <property type="entry name" value="ELM2"/>
    <property type="match status" value="1"/>
</dbReference>
<name>T1L410_TETUR</name>
<dbReference type="STRING" id="32264.T1L410"/>
<gene>
    <name evidence="12" type="primary">107370141</name>
</gene>
<evidence type="ECO:0008006" key="14">
    <source>
        <dbReference type="Google" id="ProtNLM"/>
    </source>
</evidence>
<dbReference type="eggNOG" id="KOG1194">
    <property type="taxonomic scope" value="Eukaryota"/>
</dbReference>
<dbReference type="SMART" id="SM01189">
    <property type="entry name" value="ELM2"/>
    <property type="match status" value="1"/>
</dbReference>
<evidence type="ECO:0000256" key="4">
    <source>
        <dbReference type="ARBA" id="ARBA00023054"/>
    </source>
</evidence>
<dbReference type="GO" id="GO:0005667">
    <property type="term" value="C:transcription regulator complex"/>
    <property type="evidence" value="ECO:0007669"/>
    <property type="project" value="TreeGrafter"/>
</dbReference>
<dbReference type="FunFam" id="4.10.1240.50:FF:000002">
    <property type="entry name" value="REST corepressor isoform X1"/>
    <property type="match status" value="1"/>
</dbReference>
<dbReference type="SMART" id="SM00717">
    <property type="entry name" value="SANT"/>
    <property type="match status" value="2"/>
</dbReference>
<reference evidence="12" key="2">
    <citation type="submission" date="2015-06" db="UniProtKB">
        <authorList>
            <consortium name="EnsemblMetazoa"/>
        </authorList>
    </citation>
    <scope>IDENTIFICATION</scope>
</reference>
<evidence type="ECO:0000256" key="8">
    <source>
        <dbReference type="SAM" id="Coils"/>
    </source>
</evidence>
<comment type="subcellular location">
    <subcellularLocation>
        <location evidence="1">Nucleus</location>
    </subcellularLocation>
</comment>
<dbReference type="EMBL" id="CAEY01001062">
    <property type="status" value="NOT_ANNOTATED_CDS"/>
    <property type="molecule type" value="Genomic_DNA"/>
</dbReference>
<dbReference type="Pfam" id="PF20878">
    <property type="entry name" value="REST_helical"/>
    <property type="match status" value="1"/>
</dbReference>
<feature type="compositionally biased region" description="Basic and acidic residues" evidence="9">
    <location>
        <begin position="201"/>
        <end position="212"/>
    </location>
</feature>
<sequence>MTDDLDLDSNYHDSNQMNSVGMRVGSEYQAVVPDISTVLPKPAPEYEPEHAVLIWSPTNGIPPEKLDEFIQICLEKYSYKIEQALGMLCWHNYNLETALADLPNFTPLPDDWSVEDKVLFEQAFQFHDKHFHKIKQMLPDKSIANLVKYYYSWKKTRSRTSLMDRQARRFIVQKEDGSEAGSDGLSDNESESINEFTNNADGKDNSNQESKSRCSNCSTTASGQFHNTSKGVLCRSCYSFWRRTGLMKNVSQSRKQEPSGSTRPNLLKSKRKPPRGMSINIDDLMTIVNGPPDQGEAFLRSLSNEIVNLKRNVQTLKAHISQLKTKTNTAHTLKRLDVSPSQRINARWTNEEALLAVQGVRKHGKDFKVIAEIVGNKTESHVRSFYTNNERRYNLNYMLTEYENEYGGSN</sequence>
<keyword evidence="5" id="KW-0804">Transcription</keyword>
<dbReference type="PANTHER" id="PTHR16089:SF28">
    <property type="entry name" value="REST COREPRESSOR"/>
    <property type="match status" value="1"/>
</dbReference>
<keyword evidence="3" id="KW-0805">Transcription regulation</keyword>
<dbReference type="InterPro" id="IPR000949">
    <property type="entry name" value="ELM2_dom"/>
</dbReference>
<dbReference type="Gene3D" id="4.10.1240.50">
    <property type="match status" value="1"/>
</dbReference>
<feature type="region of interest" description="Disordered" evidence="9">
    <location>
        <begin position="249"/>
        <end position="277"/>
    </location>
</feature>
<feature type="domain" description="ELM2" evidence="10">
    <location>
        <begin position="20"/>
        <end position="106"/>
    </location>
</feature>
<evidence type="ECO:0000256" key="6">
    <source>
        <dbReference type="ARBA" id="ARBA00023242"/>
    </source>
</evidence>
<accession>T1L410</accession>
<dbReference type="HOGENOM" id="CLU_026741_2_0_1"/>
<evidence type="ECO:0000313" key="13">
    <source>
        <dbReference type="Proteomes" id="UP000015104"/>
    </source>
</evidence>
<reference evidence="13" key="1">
    <citation type="submission" date="2011-08" db="EMBL/GenBank/DDBJ databases">
        <authorList>
            <person name="Rombauts S."/>
        </authorList>
    </citation>
    <scope>NUCLEOTIDE SEQUENCE</scope>
    <source>
        <strain evidence="13">London</strain>
    </source>
</reference>
<feature type="domain" description="SANT" evidence="11">
    <location>
        <begin position="343"/>
        <end position="394"/>
    </location>
</feature>
<keyword evidence="6" id="KW-0539">Nucleus</keyword>
<protein>
    <recommendedName>
        <fullName evidence="14">REST corepressor</fullName>
    </recommendedName>
</protein>
<dbReference type="PROSITE" id="PS51293">
    <property type="entry name" value="SANT"/>
    <property type="match status" value="2"/>
</dbReference>
<dbReference type="FunFam" id="1.10.10.60:FF:000033">
    <property type="entry name" value="REST corepressor 3"/>
    <property type="match status" value="1"/>
</dbReference>
<dbReference type="InterPro" id="IPR051066">
    <property type="entry name" value="Trans_reg/Corepressor"/>
</dbReference>
<organism evidence="12 13">
    <name type="scientific">Tetranychus urticae</name>
    <name type="common">Two-spotted spider mite</name>
    <dbReference type="NCBI Taxonomy" id="32264"/>
    <lineage>
        <taxon>Eukaryota</taxon>
        <taxon>Metazoa</taxon>
        <taxon>Ecdysozoa</taxon>
        <taxon>Arthropoda</taxon>
        <taxon>Chelicerata</taxon>
        <taxon>Arachnida</taxon>
        <taxon>Acari</taxon>
        <taxon>Acariformes</taxon>
        <taxon>Trombidiformes</taxon>
        <taxon>Prostigmata</taxon>
        <taxon>Eleutherengona</taxon>
        <taxon>Raphignathae</taxon>
        <taxon>Tetranychoidea</taxon>
        <taxon>Tetranychidae</taxon>
        <taxon>Tetranychus</taxon>
    </lineage>
</organism>
<evidence type="ECO:0000256" key="5">
    <source>
        <dbReference type="ARBA" id="ARBA00023163"/>
    </source>
</evidence>
<dbReference type="InterPro" id="IPR009057">
    <property type="entry name" value="Homeodomain-like_sf"/>
</dbReference>
<dbReference type="AlphaFoldDB" id="T1L410"/>
<keyword evidence="2" id="KW-0678">Repressor</keyword>
<feature type="domain" description="SANT" evidence="11">
    <location>
        <begin position="107"/>
        <end position="158"/>
    </location>
</feature>
<comment type="similarity">
    <text evidence="7">Belongs to the CoREST family.</text>
</comment>
<dbReference type="InterPro" id="IPR001005">
    <property type="entry name" value="SANT/Myb"/>
</dbReference>
<dbReference type="CDD" id="cd00167">
    <property type="entry name" value="SANT"/>
    <property type="match status" value="1"/>
</dbReference>
<evidence type="ECO:0000259" key="11">
    <source>
        <dbReference type="PROSITE" id="PS51293"/>
    </source>
</evidence>
<feature type="compositionally biased region" description="Polar residues" evidence="9">
    <location>
        <begin position="249"/>
        <end position="264"/>
    </location>
</feature>